<keyword evidence="2" id="KW-1185">Reference proteome</keyword>
<evidence type="ECO:0000313" key="1">
    <source>
        <dbReference type="EMBL" id="GLT20820.1"/>
    </source>
</evidence>
<reference evidence="2" key="1">
    <citation type="journal article" date="2019" name="Int. J. Syst. Evol. Microbiol.">
        <title>The Global Catalogue of Microorganisms (GCM) 10K type strain sequencing project: providing services to taxonomists for standard genome sequencing and annotation.</title>
        <authorList>
            <consortium name="The Broad Institute Genomics Platform"/>
            <consortium name="The Broad Institute Genome Sequencing Center for Infectious Disease"/>
            <person name="Wu L."/>
            <person name="Ma J."/>
        </authorList>
    </citation>
    <scope>NUCLEOTIDE SEQUENCE [LARGE SCALE GENOMIC DNA]</scope>
    <source>
        <strain evidence="2">NBRC 102407</strain>
    </source>
</reference>
<protein>
    <submittedName>
        <fullName evidence="1">Uncharacterized protein</fullName>
    </submittedName>
</protein>
<gene>
    <name evidence="1" type="ORF">GCM10007933_02720</name>
</gene>
<name>A0ABQ6F7J1_9RHOO</name>
<accession>A0ABQ6F7J1</accession>
<evidence type="ECO:0000313" key="2">
    <source>
        <dbReference type="Proteomes" id="UP001157167"/>
    </source>
</evidence>
<sequence>MIRLYSPQTRPFSEVSYFGVAISGNDEQRHIGLLCNASPGANPKFVHLAFHFRLRCDDANGDAGCWIDCSGAFDEDERINLSSWAVKVYEKNGRKIPYGFPYSSDMSQFDESGKFSDVSRGAGLTCATFALSILDLAGYTAVDSASWEVRGDDVVWQLKIISELAKDRENHPELYVDYPEQDQFAHVGIAVRMRPEEAAAAIGGYEGVPMAFSKARVLGEDVIRQLLNGAVP</sequence>
<dbReference type="EMBL" id="BSPX01000002">
    <property type="protein sequence ID" value="GLT20820.1"/>
    <property type="molecule type" value="Genomic_DNA"/>
</dbReference>
<comment type="caution">
    <text evidence="1">The sequence shown here is derived from an EMBL/GenBank/DDBJ whole genome shotgun (WGS) entry which is preliminary data.</text>
</comment>
<proteinExistence type="predicted"/>
<organism evidence="1 2">
    <name type="scientific">Zoogloea oryzae</name>
    <dbReference type="NCBI Taxonomy" id="310767"/>
    <lineage>
        <taxon>Bacteria</taxon>
        <taxon>Pseudomonadati</taxon>
        <taxon>Pseudomonadota</taxon>
        <taxon>Betaproteobacteria</taxon>
        <taxon>Rhodocyclales</taxon>
        <taxon>Zoogloeaceae</taxon>
        <taxon>Zoogloea</taxon>
    </lineage>
</organism>
<dbReference type="Proteomes" id="UP001157167">
    <property type="component" value="Unassembled WGS sequence"/>
</dbReference>